<feature type="coiled-coil region" evidence="1">
    <location>
        <begin position="62"/>
        <end position="96"/>
    </location>
</feature>
<reference evidence="4" key="1">
    <citation type="submission" date="2024-06" db="EMBL/GenBank/DDBJ databases">
        <title>Lacrimispora cavernae sp. nov., a novel anaerobe isolated from bat guano pile inside a cave.</title>
        <authorList>
            <person name="Miller S.L."/>
            <person name="Lu N."/>
            <person name="King J."/>
            <person name="Sankaranarayanan K."/>
            <person name="Lawson P.A."/>
        </authorList>
    </citation>
    <scope>NUCLEOTIDE SEQUENCE</scope>
    <source>
        <strain evidence="4">BS-2</strain>
    </source>
</reference>
<feature type="domain" description="Phage tail tape measure protein" evidence="3">
    <location>
        <begin position="158"/>
        <end position="349"/>
    </location>
</feature>
<protein>
    <submittedName>
        <fullName evidence="4">Phage tail tape measure protein</fullName>
    </submittedName>
</protein>
<proteinExistence type="predicted"/>
<dbReference type="Pfam" id="PF10145">
    <property type="entry name" value="PhageMin_Tail"/>
    <property type="match status" value="1"/>
</dbReference>
<dbReference type="InterPro" id="IPR010090">
    <property type="entry name" value="Phage_tape_meas"/>
</dbReference>
<keyword evidence="2" id="KW-0812">Transmembrane</keyword>
<dbReference type="RefSeq" id="WP_349944386.1">
    <property type="nucleotide sequence ID" value="NZ_CP157940.1"/>
</dbReference>
<accession>A0AAU7PKI7</accession>
<feature type="transmembrane region" description="Helical" evidence="2">
    <location>
        <begin position="524"/>
        <end position="543"/>
    </location>
</feature>
<evidence type="ECO:0000256" key="2">
    <source>
        <dbReference type="SAM" id="Phobius"/>
    </source>
</evidence>
<evidence type="ECO:0000259" key="3">
    <source>
        <dbReference type="Pfam" id="PF10145"/>
    </source>
</evidence>
<evidence type="ECO:0000313" key="4">
    <source>
        <dbReference type="EMBL" id="XBS52743.1"/>
    </source>
</evidence>
<dbReference type="EMBL" id="CP157940">
    <property type="protein sequence ID" value="XBS52743.1"/>
    <property type="molecule type" value="Genomic_DNA"/>
</dbReference>
<feature type="transmembrane region" description="Helical" evidence="2">
    <location>
        <begin position="555"/>
        <end position="576"/>
    </location>
</feature>
<organism evidence="4">
    <name type="scientific">Lacrimispora sp. BS-2</name>
    <dbReference type="NCBI Taxonomy" id="3151850"/>
    <lineage>
        <taxon>Bacteria</taxon>
        <taxon>Bacillati</taxon>
        <taxon>Bacillota</taxon>
        <taxon>Clostridia</taxon>
        <taxon>Lachnospirales</taxon>
        <taxon>Lachnospiraceae</taxon>
        <taxon>Lacrimispora</taxon>
    </lineage>
</organism>
<evidence type="ECO:0000256" key="1">
    <source>
        <dbReference type="SAM" id="Coils"/>
    </source>
</evidence>
<name>A0AAU7PKI7_9FIRM</name>
<dbReference type="AlphaFoldDB" id="A0AAU7PKI7"/>
<keyword evidence="2" id="KW-1133">Transmembrane helix</keyword>
<sequence>MATIQNSIQLQDGASSVLTRINHSINITSESFRKFQMAASGFMGLPGMTAAVTDIHSMGIQFEQVTEVIVEAREQQKKLNKTIDDGKEKVQKMKELWDKALSGLGKMGINTSPMEIFNQANDIKAAGNLIQSRTGMQGQDLDMAKQSAENLYVDNISGSLEDAAKSLSSVHQMTGQTGNSLEQLTRAGLLLEDTFGYGLADSIHSAGVLQEQFGATGAQSLDLIVQATQAGLDKNGELLDTINEYSSQFKNLGFGGADMFNMLINGAQNGEVSVSTLGEAVKEFSSRTVGGGKDAQEGFSALGLDAAKMTEAFGSGGDTAKQAFQQTIAALSSMEDPVSRNIAGMKLFGSAWGELGSEGIMALSNLDGSVTLSTEHLEELNSVKYNDAASALSSLAKTINMGLAGPIGNTVDNVTKAISSFTTGLKGNVGEISGIFGAIGFVAGTVGRAFTEIWPVIEPVLWGIIAALIVYNATMEEGWIAVLKNAAGEAWKTICDWAETAAIIALIAAQDGLNAALAACPLNWIIMLIIILIALFYAGVAAVNKFAGTSYSATGLICGVIAVAVAFIANALMGLLEIGFGIIEYFYNGWVAFANFFGNLFNDPVASVIHLFADLGDTVLGVIQKIAEGLDFIFGTNMADTVKGWRDDLSNLADELADKYGNGTYEVKADKLDMDQVLADLGWSPERLKYGENFQKWDTFGRGLEGGAKGKLDDIKNFFRGGTSEDALSGTTDSIAQGIGDTAMNTAAMADSMDIVDEELKYMRDAAEQEIINRFTLAELKVDVNNNNTIKNMTDYDELNRRLGDATSEILASAAEGVNF</sequence>
<gene>
    <name evidence="4" type="ORF">ABFV83_12920</name>
</gene>
<keyword evidence="2" id="KW-0472">Membrane</keyword>
<keyword evidence="1" id="KW-0175">Coiled coil</keyword>